<feature type="domain" description="HTH merR-type" evidence="3">
    <location>
        <begin position="10"/>
        <end position="79"/>
    </location>
</feature>
<sequence length="177" mass="20133">MAKVPRSTPILSVTVAAELAGMHPQTVRQYDRLGLVVAKRTKGGGRRYSLNDVDRLGEIQRLSQDEGVSLNGIAKIFDLEAKLERAERAASRAESARMRAEEEVAELREAVAYLHDQLTRYDRRLSRVFAADMDGDVLMADRREHARETLRAHMPRSSRDVVIWRPRSLIPHSLFEE</sequence>
<dbReference type="SUPFAM" id="SSF46955">
    <property type="entry name" value="Putative DNA-binding domain"/>
    <property type="match status" value="1"/>
</dbReference>
<keyword evidence="1" id="KW-0238">DNA-binding</keyword>
<dbReference type="NCBIfam" id="NF047375">
    <property type="entry name" value="HeatShock_HspR"/>
    <property type="match status" value="1"/>
</dbReference>
<evidence type="ECO:0000259" key="3">
    <source>
        <dbReference type="PROSITE" id="PS50937"/>
    </source>
</evidence>
<keyword evidence="5" id="KW-1185">Reference proteome</keyword>
<dbReference type="EMBL" id="JAUSQX010000001">
    <property type="protein sequence ID" value="MDP9806537.1"/>
    <property type="molecule type" value="Genomic_DNA"/>
</dbReference>
<dbReference type="RefSeq" id="WP_307682755.1">
    <property type="nucleotide sequence ID" value="NZ_JAUSQX010000001.1"/>
</dbReference>
<proteinExistence type="predicted"/>
<dbReference type="SMART" id="SM00422">
    <property type="entry name" value="HTH_MERR"/>
    <property type="match status" value="1"/>
</dbReference>
<reference evidence="4 5" key="1">
    <citation type="submission" date="2023-07" db="EMBL/GenBank/DDBJ databases">
        <title>Sequencing the genomes of 1000 actinobacteria strains.</title>
        <authorList>
            <person name="Klenk H.-P."/>
        </authorList>
    </citation>
    <scope>NUCLEOTIDE SEQUENCE [LARGE SCALE GENOMIC DNA]</scope>
    <source>
        <strain evidence="4 5">DSM 17163</strain>
    </source>
</reference>
<dbReference type="InterPro" id="IPR000551">
    <property type="entry name" value="MerR-type_HTH_dom"/>
</dbReference>
<dbReference type="PROSITE" id="PS50937">
    <property type="entry name" value="HTH_MERR_2"/>
    <property type="match status" value="1"/>
</dbReference>
<dbReference type="PANTHER" id="PTHR30204">
    <property type="entry name" value="REDOX-CYCLING DRUG-SENSING TRANSCRIPTIONAL ACTIVATOR SOXR"/>
    <property type="match status" value="1"/>
</dbReference>
<evidence type="ECO:0000313" key="4">
    <source>
        <dbReference type="EMBL" id="MDP9806537.1"/>
    </source>
</evidence>
<dbReference type="Pfam" id="PF13411">
    <property type="entry name" value="MerR_1"/>
    <property type="match status" value="1"/>
</dbReference>
<dbReference type="InterPro" id="IPR047057">
    <property type="entry name" value="MerR_fam"/>
</dbReference>
<evidence type="ECO:0000256" key="1">
    <source>
        <dbReference type="ARBA" id="ARBA00023125"/>
    </source>
</evidence>
<dbReference type="InterPro" id="IPR009061">
    <property type="entry name" value="DNA-bd_dom_put_sf"/>
</dbReference>
<dbReference type="Proteomes" id="UP001243212">
    <property type="component" value="Unassembled WGS sequence"/>
</dbReference>
<name>A0ABT9NGK6_9ACTO</name>
<comment type="caution">
    <text evidence="4">The sequence shown here is derived from an EMBL/GenBank/DDBJ whole genome shotgun (WGS) entry which is preliminary data.</text>
</comment>
<evidence type="ECO:0000256" key="2">
    <source>
        <dbReference type="SAM" id="Coils"/>
    </source>
</evidence>
<gene>
    <name evidence="4" type="ORF">J2S70_001119</name>
</gene>
<organism evidence="4 5">
    <name type="scientific">Trueperella bonasi</name>
    <dbReference type="NCBI Taxonomy" id="312286"/>
    <lineage>
        <taxon>Bacteria</taxon>
        <taxon>Bacillati</taxon>
        <taxon>Actinomycetota</taxon>
        <taxon>Actinomycetes</taxon>
        <taxon>Actinomycetales</taxon>
        <taxon>Actinomycetaceae</taxon>
        <taxon>Trueperella</taxon>
    </lineage>
</organism>
<dbReference type="PANTHER" id="PTHR30204:SF58">
    <property type="entry name" value="HTH-TYPE TRANSCRIPTIONAL REGULATOR YFMP"/>
    <property type="match status" value="1"/>
</dbReference>
<accession>A0ABT9NGK6</accession>
<dbReference type="Gene3D" id="1.10.1660.10">
    <property type="match status" value="1"/>
</dbReference>
<protein>
    <submittedName>
        <fullName evidence="4">MerR family transcriptional regulator/heat shock protein HspR</fullName>
    </submittedName>
</protein>
<evidence type="ECO:0000313" key="5">
    <source>
        <dbReference type="Proteomes" id="UP001243212"/>
    </source>
</evidence>
<keyword evidence="2" id="KW-0175">Coiled coil</keyword>
<feature type="coiled-coil region" evidence="2">
    <location>
        <begin position="76"/>
        <end position="117"/>
    </location>
</feature>